<evidence type="ECO:0000256" key="1">
    <source>
        <dbReference type="SAM" id="MobiDB-lite"/>
    </source>
</evidence>
<feature type="compositionally biased region" description="Polar residues" evidence="1">
    <location>
        <begin position="787"/>
        <end position="797"/>
    </location>
</feature>
<dbReference type="Proteomes" id="UP001381693">
    <property type="component" value="Unassembled WGS sequence"/>
</dbReference>
<dbReference type="AlphaFoldDB" id="A0AAN8WYV0"/>
<dbReference type="Gene3D" id="3.40.50.300">
    <property type="entry name" value="P-loop containing nucleotide triphosphate hydrolases"/>
    <property type="match status" value="1"/>
</dbReference>
<accession>A0AAN8WYV0</accession>
<feature type="compositionally biased region" description="Basic and acidic residues" evidence="1">
    <location>
        <begin position="813"/>
        <end position="827"/>
    </location>
</feature>
<dbReference type="SUPFAM" id="SSF52540">
    <property type="entry name" value="P-loop containing nucleoside triphosphate hydrolases"/>
    <property type="match status" value="1"/>
</dbReference>
<feature type="compositionally biased region" description="Basic and acidic residues" evidence="1">
    <location>
        <begin position="754"/>
        <end position="764"/>
    </location>
</feature>
<keyword evidence="4" id="KW-1185">Reference proteome</keyword>
<feature type="compositionally biased region" description="Low complexity" evidence="1">
    <location>
        <begin position="828"/>
        <end position="839"/>
    </location>
</feature>
<dbReference type="PANTHER" id="PTHR46312:SF2">
    <property type="entry name" value="NUCLEOTIDE-BINDING OLIGOMERIZATION DOMAIN-CONTAINING PROTEIN 2-LIKE"/>
    <property type="match status" value="1"/>
</dbReference>
<proteinExistence type="predicted"/>
<feature type="domain" description="NACHT" evidence="2">
    <location>
        <begin position="274"/>
        <end position="394"/>
    </location>
</feature>
<dbReference type="PANTHER" id="PTHR46312">
    <property type="entry name" value="NACHT DOMAIN-CONTAINING PROTEIN"/>
    <property type="match status" value="1"/>
</dbReference>
<evidence type="ECO:0000313" key="3">
    <source>
        <dbReference type="EMBL" id="KAK7068855.1"/>
    </source>
</evidence>
<dbReference type="PROSITE" id="PS50837">
    <property type="entry name" value="NACHT"/>
    <property type="match status" value="1"/>
</dbReference>
<comment type="caution">
    <text evidence="3">The sequence shown here is derived from an EMBL/GenBank/DDBJ whole genome shotgun (WGS) entry which is preliminary data.</text>
</comment>
<dbReference type="Pfam" id="PF05729">
    <property type="entry name" value="NACHT"/>
    <property type="match status" value="1"/>
</dbReference>
<reference evidence="3 4" key="1">
    <citation type="submission" date="2023-11" db="EMBL/GenBank/DDBJ databases">
        <title>Halocaridina rubra genome assembly.</title>
        <authorList>
            <person name="Smith C."/>
        </authorList>
    </citation>
    <scope>NUCLEOTIDE SEQUENCE [LARGE SCALE GENOMIC DNA]</scope>
    <source>
        <strain evidence="3">EP-1</strain>
        <tissue evidence="3">Whole</tissue>
    </source>
</reference>
<feature type="region of interest" description="Disordered" evidence="1">
    <location>
        <begin position="743"/>
        <end position="870"/>
    </location>
</feature>
<protein>
    <recommendedName>
        <fullName evidence="2">NACHT domain-containing protein</fullName>
    </recommendedName>
</protein>
<dbReference type="InterPro" id="IPR027417">
    <property type="entry name" value="P-loop_NTPase"/>
</dbReference>
<feature type="region of interest" description="Disordered" evidence="1">
    <location>
        <begin position="638"/>
        <end position="673"/>
    </location>
</feature>
<organism evidence="3 4">
    <name type="scientific">Halocaridina rubra</name>
    <name type="common">Hawaiian red shrimp</name>
    <dbReference type="NCBI Taxonomy" id="373956"/>
    <lineage>
        <taxon>Eukaryota</taxon>
        <taxon>Metazoa</taxon>
        <taxon>Ecdysozoa</taxon>
        <taxon>Arthropoda</taxon>
        <taxon>Crustacea</taxon>
        <taxon>Multicrustacea</taxon>
        <taxon>Malacostraca</taxon>
        <taxon>Eumalacostraca</taxon>
        <taxon>Eucarida</taxon>
        <taxon>Decapoda</taxon>
        <taxon>Pleocyemata</taxon>
        <taxon>Caridea</taxon>
        <taxon>Atyoidea</taxon>
        <taxon>Atyidae</taxon>
        <taxon>Halocaridina</taxon>
    </lineage>
</organism>
<dbReference type="EMBL" id="JAXCGZ010017103">
    <property type="protein sequence ID" value="KAK7068855.1"/>
    <property type="molecule type" value="Genomic_DNA"/>
</dbReference>
<evidence type="ECO:0000313" key="4">
    <source>
        <dbReference type="Proteomes" id="UP001381693"/>
    </source>
</evidence>
<evidence type="ECO:0000259" key="2">
    <source>
        <dbReference type="PROSITE" id="PS50837"/>
    </source>
</evidence>
<feature type="compositionally biased region" description="Low complexity" evidence="1">
    <location>
        <begin position="847"/>
        <end position="862"/>
    </location>
</feature>
<sequence>MAQPYVLGTGMTPEEINSAKYSKALNTYGRNVLIRVFQWLYKGGQKPYKEYFLSKYGPDEFEAAFKFSDQRLQIERDPVEEFDITLLSILLQWMCGLNDNKEDSESQRILTFMGTLRSWRNEFSHRQLLFTEKELESRLGKIETLCENMLRTAGKLSGQTPQAVKQFSKQIVQGLKCLRERSHLEIQSRIELEEIYRQYYKVFLTTWAFYSGAAKKPSLVFTNIILIEDTSYLVGEASSFGARHLDTVSRQTPLRNVDVCDILNETNSRGTLPDILILSGDGGIGKSMLLKYLLEEWTEDLRNVKGLDIYKFFLYAEIKQNDISSFEELLKSLLQRTRQAMNITFERLRDLVLELPLLIVLDGFDEFNENSHKLVRNVLALRGTSVRIVITTRPTYTQKLNTMVPKNKNVLNLVLQGVSLAHHKEYITKVFRTLISENDEAERELIEFYKLFPRFQEMLGETLNIPLILNFLALLWINCPDKVGNLSTVSEIFSVLQELLCDKLISRLDFKGLHDTEELCRMFDIYYCEIAFKTLINREFVLAKSTVTKLKMKCQELGLPTDEVLSSYFSITRRWNSFSLEIGYQFFHKRMQEYSAAKHVASFILRSARLHEENVIMKVLTERELHSLREGQLAATKEMKHDGLQQDNALDGSESESDSSTQSEAEAGSESKALAEFSELKEHDGKDVCYIPPTGQDVHEKVASSLESLRPKYESLQNKYEQIQKTVCKSVLWRGFPSSLFQQHNHSSQGHCRSSSENELKNDNDSQISSESESKSLEVCRPKGNLLNKSQKQTDSSAEILDKVFASDNESDSESKSEIDTKLETKSKSNSGSTTGTHSDSNDSDSDSTSSSSDSTESSSNDSETEPFGEYVSDSQKRIVFSQRYANLLLHIAGVIWETDKTKLKRFITEIIEIIEGNNLEFQSPIIRATTYYQTTSSWNGMKILEVVKETHNHPAVVKLVSKAMCRYASMNKNWAVRESVVGTLKPVLEKMQQIPEAIRIEVDLISSLIPHLNTTLHYISQKDVYVNISLTGDLYRPESQRGESDDILQALIYEGSLCKLISFHGCVSASKMKCLPRTLLSLKLRMTLDELRAFCLCWESSSNLYLLEIVLIIDEEVDPKDLPTLTQNIGDVMLNIVTLVTDENAQWAADIATSICWDTTSPKFLYPKTRLTTTGMEVIIKRISENVRLPYEWSIFIWSSQQLSNGDCARLLQKARQDYREKSFVHYSAAPV</sequence>
<name>A0AAN8WYV0_HALRR</name>
<feature type="compositionally biased region" description="Polar residues" evidence="1">
    <location>
        <begin position="743"/>
        <end position="753"/>
    </location>
</feature>
<gene>
    <name evidence="3" type="ORF">SK128_000748</name>
</gene>
<feature type="compositionally biased region" description="Basic and acidic residues" evidence="1">
    <location>
        <begin position="772"/>
        <end position="781"/>
    </location>
</feature>
<dbReference type="InterPro" id="IPR007111">
    <property type="entry name" value="NACHT_NTPase"/>
</dbReference>